<sequence length="865" mass="97268">MPPRAKSGSAKSSNSHSSRALVSTGPKDVQNHYGQREDRQRELRPTTERALVLRNGKYGARGTGELILMTKLTGREKLDLLAEDLVEKTTKSIMTPLRMEECLKLAESQLSENLDDIANLKDSDLFFSIIKEEIISRSASDNKHRNEKGDDLITDPAYNAEIISNRIHNTYMLGSAWKIAVDLLYSLQEGGLFDDTVVYILRTNSRLRSQYLILYDLVNTLVDLQQKKFSLLATTTPHYASYFKEIVSETGEKEFVFDWKETRKACTSFLDSIIMELCFPRAPYPKAILYQILHDAVEERPAEARRFPQLLWDSVGDLSATVQLQQMLEAPLLSPDGKEWKTEARPKHEPYNKWVAAQLQSQIASDKWACSKDASFPLNQTKLGEALDILWMSINNTYKSTCSKDIDALWGLTEVLNPTPHWNSYGFVVKRKSAFDSNGGPPKSAGKSSRRPQITYGDDDDMPELIEVSESDSDEHDFIGEEDDDEDDDYDYDDDDDDEYSDDESEYDSDQEETIRDLVREAMDVVTAVTWEEPTDKNDELDPFNTEYSKGNSFLKHLSSLRGRMFSKRSKFSTATTSKEPPAKTPDVKPTTSAPADVLPDRSKIGVTIEEVSDEDNEVSHTKKKKKKKPKKKKKKPTATAVDGNVQPVTPETATRSALSPVPAASPAPVIKDPPKAPSPAKSKVAIAASQSTSSFYSYETATTAAQSARAYIHSENLDAPKTKVKSRSAQPSIFSSTKGLLNKFGVGKEKTKDTVTEQKEKRAWFSKLGKKTKSYMRQILITDKDDSKGGMKWEDFVKLMTDLGFEYVPSTAGSSVRFDPPTSTDRSISFHKPHPDSTISRVLLKEYSKKLRRYYGWEPSDLVD</sequence>
<dbReference type="Proteomes" id="UP001163846">
    <property type="component" value="Unassembled WGS sequence"/>
</dbReference>
<evidence type="ECO:0000313" key="2">
    <source>
        <dbReference type="EMBL" id="KAJ3834621.1"/>
    </source>
</evidence>
<feature type="compositionally biased region" description="Acidic residues" evidence="1">
    <location>
        <begin position="457"/>
        <end position="512"/>
    </location>
</feature>
<proteinExistence type="predicted"/>
<reference evidence="2" key="1">
    <citation type="submission" date="2022-08" db="EMBL/GenBank/DDBJ databases">
        <authorList>
            <consortium name="DOE Joint Genome Institute"/>
            <person name="Min B."/>
            <person name="Riley R."/>
            <person name="Sierra-Patev S."/>
            <person name="Naranjo-Ortiz M."/>
            <person name="Looney B."/>
            <person name="Konkel Z."/>
            <person name="Slot J.C."/>
            <person name="Sakamoto Y."/>
            <person name="Steenwyk J.L."/>
            <person name="Rokas A."/>
            <person name="Carro J."/>
            <person name="Camarero S."/>
            <person name="Ferreira P."/>
            <person name="Molpeceres G."/>
            <person name="Ruiz-Duenas F.J."/>
            <person name="Serrano A."/>
            <person name="Henrissat B."/>
            <person name="Drula E."/>
            <person name="Hughes K.W."/>
            <person name="Mata J.L."/>
            <person name="Ishikawa N.K."/>
            <person name="Vargas-Isla R."/>
            <person name="Ushijima S."/>
            <person name="Smith C.A."/>
            <person name="Ahrendt S."/>
            <person name="Andreopoulos W."/>
            <person name="He G."/>
            <person name="Labutti K."/>
            <person name="Lipzen A."/>
            <person name="Ng V."/>
            <person name="Sandor L."/>
            <person name="Barry K."/>
            <person name="Martinez A.T."/>
            <person name="Xiao Y."/>
            <person name="Gibbons J.G."/>
            <person name="Terashima K."/>
            <person name="Hibbett D.S."/>
            <person name="Grigoriev I.V."/>
        </authorList>
    </citation>
    <scope>NUCLEOTIDE SEQUENCE</scope>
    <source>
        <strain evidence="2">TFB9207</strain>
    </source>
</reference>
<feature type="region of interest" description="Disordered" evidence="1">
    <location>
        <begin position="436"/>
        <end position="514"/>
    </location>
</feature>
<dbReference type="Pfam" id="PF07927">
    <property type="entry name" value="HicA_toxin"/>
    <property type="match status" value="1"/>
</dbReference>
<gene>
    <name evidence="2" type="ORF">F5878DRAFT_630060</name>
</gene>
<dbReference type="EMBL" id="MU806506">
    <property type="protein sequence ID" value="KAJ3834621.1"/>
    <property type="molecule type" value="Genomic_DNA"/>
</dbReference>
<feature type="compositionally biased region" description="Basic residues" evidence="1">
    <location>
        <begin position="622"/>
        <end position="637"/>
    </location>
</feature>
<dbReference type="PANTHER" id="PTHR40788:SF1">
    <property type="entry name" value="IPA PROTEIN"/>
    <property type="match status" value="1"/>
</dbReference>
<feature type="region of interest" description="Disordered" evidence="1">
    <location>
        <begin position="567"/>
        <end position="684"/>
    </location>
</feature>
<feature type="region of interest" description="Disordered" evidence="1">
    <location>
        <begin position="1"/>
        <end position="47"/>
    </location>
</feature>
<name>A0AA38P1W8_9AGAR</name>
<keyword evidence="3" id="KW-1185">Reference proteome</keyword>
<organism evidence="2 3">
    <name type="scientific">Lentinula raphanica</name>
    <dbReference type="NCBI Taxonomy" id="153919"/>
    <lineage>
        <taxon>Eukaryota</taxon>
        <taxon>Fungi</taxon>
        <taxon>Dikarya</taxon>
        <taxon>Basidiomycota</taxon>
        <taxon>Agaricomycotina</taxon>
        <taxon>Agaricomycetes</taxon>
        <taxon>Agaricomycetidae</taxon>
        <taxon>Agaricales</taxon>
        <taxon>Marasmiineae</taxon>
        <taxon>Omphalotaceae</taxon>
        <taxon>Lentinula</taxon>
    </lineage>
</organism>
<dbReference type="InterPro" id="IPR012933">
    <property type="entry name" value="HicA_mRNA_interferase"/>
</dbReference>
<feature type="compositionally biased region" description="Polar residues" evidence="1">
    <location>
        <begin position="647"/>
        <end position="656"/>
    </location>
</feature>
<comment type="caution">
    <text evidence="2">The sequence shown here is derived from an EMBL/GenBank/DDBJ whole genome shotgun (WGS) entry which is preliminary data.</text>
</comment>
<dbReference type="AlphaFoldDB" id="A0AA38P1W8"/>
<evidence type="ECO:0000313" key="3">
    <source>
        <dbReference type="Proteomes" id="UP001163846"/>
    </source>
</evidence>
<dbReference type="GO" id="GO:0003729">
    <property type="term" value="F:mRNA binding"/>
    <property type="evidence" value="ECO:0007669"/>
    <property type="project" value="InterPro"/>
</dbReference>
<evidence type="ECO:0000256" key="1">
    <source>
        <dbReference type="SAM" id="MobiDB-lite"/>
    </source>
</evidence>
<feature type="compositionally biased region" description="Low complexity" evidence="1">
    <location>
        <begin position="7"/>
        <end position="18"/>
    </location>
</feature>
<feature type="compositionally biased region" description="Basic and acidic residues" evidence="1">
    <location>
        <begin position="34"/>
        <end position="47"/>
    </location>
</feature>
<dbReference type="PANTHER" id="PTHR40788">
    <property type="entry name" value="CLR5 DOMAIN-CONTAINING PROTEIN-RELATED"/>
    <property type="match status" value="1"/>
</dbReference>
<protein>
    <submittedName>
        <fullName evidence="2">Uncharacterized protein</fullName>
    </submittedName>
</protein>
<feature type="compositionally biased region" description="Low complexity" evidence="1">
    <location>
        <begin position="657"/>
        <end position="670"/>
    </location>
</feature>
<accession>A0AA38P1W8</accession>
<feature type="region of interest" description="Disordered" evidence="1">
    <location>
        <begin position="812"/>
        <end position="836"/>
    </location>
</feature>